<dbReference type="AlphaFoldDB" id="A0A3A8MI30"/>
<sequence length="436" mass="47548">MTHAPKLLFADPKGRVMEHPYLIATLRSGEELVPPQDKPIALPAAGRLVHLPGRLPVGLNPDSGELELVREMKMGGKTFVPNAVGALLPPGYTRTFLPGEVKGDGPVLPQWAYTAAAWGEKGPLAWAIHTDRRSHWEPEAYSTPELKGLVNAHLERFPDSRVLKQLKTCALLYRCFTSQNIFYARDEGAIPASVMCNARCVGCISDQPADGPPASHERMDDGPSAEEMAAIGLYHLEHAPGRTMVSFGQGCEGEPLTRWKYIAESIRMMRAKTDRGSININTNASLTHGLKALLDAGLDAVRVSLNAASKGLYEAYYKPVKYGWEDVEASIALARERGAYLALNLLLFPGVTDREGEVRALEELVRKYRVDQVQTRSLCIDPLQYLEVARGVGAGGEPVGIRTLLQRLKAARPGLIIGNFARGLDERENAASTPGV</sequence>
<dbReference type="InterPro" id="IPR007197">
    <property type="entry name" value="rSAM"/>
</dbReference>
<comment type="cofactor">
    <cofactor evidence="1">
        <name>[4Fe-4S] cluster</name>
        <dbReference type="ChEBI" id="CHEBI:49883"/>
    </cofactor>
</comment>
<keyword evidence="2" id="KW-0004">4Fe-4S</keyword>
<comment type="caution">
    <text evidence="8">The sequence shown here is derived from an EMBL/GenBank/DDBJ whole genome shotgun (WGS) entry which is preliminary data.</text>
</comment>
<dbReference type="CDD" id="cd01335">
    <property type="entry name" value="Radical_SAM"/>
    <property type="match status" value="1"/>
</dbReference>
<evidence type="ECO:0000256" key="4">
    <source>
        <dbReference type="ARBA" id="ARBA00022723"/>
    </source>
</evidence>
<dbReference type="Gene3D" id="3.20.20.70">
    <property type="entry name" value="Aldolase class I"/>
    <property type="match status" value="1"/>
</dbReference>
<name>A0A3A8MI30_9BACT</name>
<gene>
    <name evidence="8" type="ORF">D7X12_37630</name>
</gene>
<dbReference type="SUPFAM" id="SSF102114">
    <property type="entry name" value="Radical SAM enzymes"/>
    <property type="match status" value="1"/>
</dbReference>
<evidence type="ECO:0000256" key="1">
    <source>
        <dbReference type="ARBA" id="ARBA00001966"/>
    </source>
</evidence>
<feature type="domain" description="Radical SAM core" evidence="7">
    <location>
        <begin position="182"/>
        <end position="427"/>
    </location>
</feature>
<keyword evidence="5" id="KW-0408">Iron</keyword>
<evidence type="ECO:0000313" key="9">
    <source>
        <dbReference type="Proteomes" id="UP000273405"/>
    </source>
</evidence>
<evidence type="ECO:0000256" key="2">
    <source>
        <dbReference type="ARBA" id="ARBA00022485"/>
    </source>
</evidence>
<dbReference type="PANTHER" id="PTHR30352:SF5">
    <property type="entry name" value="PYRUVATE FORMATE-LYASE 1-ACTIVATING ENZYME"/>
    <property type="match status" value="1"/>
</dbReference>
<dbReference type="OrthoDB" id="9764628at2"/>
<evidence type="ECO:0000313" key="8">
    <source>
        <dbReference type="EMBL" id="RKH32118.1"/>
    </source>
</evidence>
<dbReference type="InterPro" id="IPR034457">
    <property type="entry name" value="Organic_radical-activating"/>
</dbReference>
<dbReference type="Pfam" id="PF04055">
    <property type="entry name" value="Radical_SAM"/>
    <property type="match status" value="1"/>
</dbReference>
<evidence type="ECO:0000256" key="6">
    <source>
        <dbReference type="ARBA" id="ARBA00023014"/>
    </source>
</evidence>
<reference evidence="9" key="1">
    <citation type="submission" date="2018-09" db="EMBL/GenBank/DDBJ databases">
        <authorList>
            <person name="Livingstone P.G."/>
            <person name="Whitworth D.E."/>
        </authorList>
    </citation>
    <scope>NUCLEOTIDE SEQUENCE [LARGE SCALE GENOMIC DNA]</scope>
    <source>
        <strain evidence="9">CA040B</strain>
    </source>
</reference>
<evidence type="ECO:0000256" key="3">
    <source>
        <dbReference type="ARBA" id="ARBA00022691"/>
    </source>
</evidence>
<dbReference type="RefSeq" id="WP_120630010.1">
    <property type="nucleotide sequence ID" value="NZ_RAWG01000424.1"/>
</dbReference>
<evidence type="ECO:0000256" key="5">
    <source>
        <dbReference type="ARBA" id="ARBA00023004"/>
    </source>
</evidence>
<dbReference type="PROSITE" id="PS51918">
    <property type="entry name" value="RADICAL_SAM"/>
    <property type="match status" value="1"/>
</dbReference>
<dbReference type="GO" id="GO:0046872">
    <property type="term" value="F:metal ion binding"/>
    <property type="evidence" value="ECO:0007669"/>
    <property type="project" value="UniProtKB-KW"/>
</dbReference>
<protein>
    <submittedName>
        <fullName evidence="8">Radical SAM protein</fullName>
    </submittedName>
</protein>
<keyword evidence="9" id="KW-1185">Reference proteome</keyword>
<dbReference type="InterPro" id="IPR013785">
    <property type="entry name" value="Aldolase_TIM"/>
</dbReference>
<evidence type="ECO:0000259" key="7">
    <source>
        <dbReference type="PROSITE" id="PS51918"/>
    </source>
</evidence>
<dbReference type="SFLD" id="SFLDS00029">
    <property type="entry name" value="Radical_SAM"/>
    <property type="match status" value="1"/>
</dbReference>
<keyword evidence="4" id="KW-0479">Metal-binding</keyword>
<dbReference type="GO" id="GO:0051539">
    <property type="term" value="F:4 iron, 4 sulfur cluster binding"/>
    <property type="evidence" value="ECO:0007669"/>
    <property type="project" value="UniProtKB-KW"/>
</dbReference>
<proteinExistence type="predicted"/>
<accession>A0A3A8MI30</accession>
<dbReference type="GO" id="GO:0003824">
    <property type="term" value="F:catalytic activity"/>
    <property type="evidence" value="ECO:0007669"/>
    <property type="project" value="InterPro"/>
</dbReference>
<dbReference type="InterPro" id="IPR058240">
    <property type="entry name" value="rSAM_sf"/>
</dbReference>
<organism evidence="8 9">
    <name type="scientific">Corallococcus sicarius</name>
    <dbReference type="NCBI Taxonomy" id="2316726"/>
    <lineage>
        <taxon>Bacteria</taxon>
        <taxon>Pseudomonadati</taxon>
        <taxon>Myxococcota</taxon>
        <taxon>Myxococcia</taxon>
        <taxon>Myxococcales</taxon>
        <taxon>Cystobacterineae</taxon>
        <taxon>Myxococcaceae</taxon>
        <taxon>Corallococcus</taxon>
    </lineage>
</organism>
<dbReference type="EMBL" id="RAWG01000424">
    <property type="protein sequence ID" value="RKH32118.1"/>
    <property type="molecule type" value="Genomic_DNA"/>
</dbReference>
<dbReference type="PANTHER" id="PTHR30352">
    <property type="entry name" value="PYRUVATE FORMATE-LYASE-ACTIVATING ENZYME"/>
    <property type="match status" value="1"/>
</dbReference>
<keyword evidence="6" id="KW-0411">Iron-sulfur</keyword>
<keyword evidence="3" id="KW-0949">S-adenosyl-L-methionine</keyword>
<dbReference type="Proteomes" id="UP000273405">
    <property type="component" value="Unassembled WGS sequence"/>
</dbReference>
<dbReference type="SFLD" id="SFLDG01109">
    <property type="entry name" value="Uncharacterised_Radical_SAM_Su"/>
    <property type="match status" value="1"/>
</dbReference>